<dbReference type="Proteomes" id="UP000054279">
    <property type="component" value="Unassembled WGS sequence"/>
</dbReference>
<gene>
    <name evidence="2" type="ORF">M422DRAFT_270698</name>
</gene>
<name>A0A0C9TFE9_SPHS4</name>
<organism evidence="2 3">
    <name type="scientific">Sphaerobolus stellatus (strain SS14)</name>
    <dbReference type="NCBI Taxonomy" id="990650"/>
    <lineage>
        <taxon>Eukaryota</taxon>
        <taxon>Fungi</taxon>
        <taxon>Dikarya</taxon>
        <taxon>Basidiomycota</taxon>
        <taxon>Agaricomycotina</taxon>
        <taxon>Agaricomycetes</taxon>
        <taxon>Phallomycetidae</taxon>
        <taxon>Geastrales</taxon>
        <taxon>Sphaerobolaceae</taxon>
        <taxon>Sphaerobolus</taxon>
    </lineage>
</organism>
<proteinExistence type="predicted"/>
<keyword evidence="3" id="KW-1185">Reference proteome</keyword>
<sequence length="177" mass="19921">MVIIAYYGWETAKQWHNVFKSSRQSLTIVILQQGLFLFIIIFIWSLEITISNKLLNVWLAGFDVGLENSIAAILICRFMLQLRKFNTRVQTIPSVSISTNIGIQGRLHRFHETIIEEFGNSGLDYSLETENDVPDAEGDTAPNAGSGTELRITAEEFPWTINPVESLPGPLVIRNVV</sequence>
<keyword evidence="1" id="KW-0812">Transmembrane</keyword>
<protein>
    <submittedName>
        <fullName evidence="2">Uncharacterized protein</fullName>
    </submittedName>
</protein>
<feature type="transmembrane region" description="Helical" evidence="1">
    <location>
        <begin position="58"/>
        <end position="80"/>
    </location>
</feature>
<keyword evidence="1" id="KW-0472">Membrane</keyword>
<keyword evidence="1" id="KW-1133">Transmembrane helix</keyword>
<reference evidence="2 3" key="1">
    <citation type="submission" date="2014-06" db="EMBL/GenBank/DDBJ databases">
        <title>Evolutionary Origins and Diversification of the Mycorrhizal Mutualists.</title>
        <authorList>
            <consortium name="DOE Joint Genome Institute"/>
            <consortium name="Mycorrhizal Genomics Consortium"/>
            <person name="Kohler A."/>
            <person name="Kuo A."/>
            <person name="Nagy L.G."/>
            <person name="Floudas D."/>
            <person name="Copeland A."/>
            <person name="Barry K.W."/>
            <person name="Cichocki N."/>
            <person name="Veneault-Fourrey C."/>
            <person name="LaButti K."/>
            <person name="Lindquist E.A."/>
            <person name="Lipzen A."/>
            <person name="Lundell T."/>
            <person name="Morin E."/>
            <person name="Murat C."/>
            <person name="Riley R."/>
            <person name="Ohm R."/>
            <person name="Sun H."/>
            <person name="Tunlid A."/>
            <person name="Henrissat B."/>
            <person name="Grigoriev I.V."/>
            <person name="Hibbett D.S."/>
            <person name="Martin F."/>
        </authorList>
    </citation>
    <scope>NUCLEOTIDE SEQUENCE [LARGE SCALE GENOMIC DNA]</scope>
    <source>
        <strain evidence="2 3">SS14</strain>
    </source>
</reference>
<feature type="transmembrane region" description="Helical" evidence="1">
    <location>
        <begin position="26"/>
        <end position="46"/>
    </location>
</feature>
<evidence type="ECO:0000313" key="3">
    <source>
        <dbReference type="Proteomes" id="UP000054279"/>
    </source>
</evidence>
<accession>A0A0C9TFE9</accession>
<dbReference type="HOGENOM" id="CLU_065006_1_0_1"/>
<dbReference type="EMBL" id="KN837316">
    <property type="protein sequence ID" value="KIJ28063.1"/>
    <property type="molecule type" value="Genomic_DNA"/>
</dbReference>
<evidence type="ECO:0000256" key="1">
    <source>
        <dbReference type="SAM" id="Phobius"/>
    </source>
</evidence>
<evidence type="ECO:0000313" key="2">
    <source>
        <dbReference type="EMBL" id="KIJ28063.1"/>
    </source>
</evidence>
<dbReference type="AlphaFoldDB" id="A0A0C9TFE9"/>